<keyword evidence="1" id="KW-0560">Oxidoreductase</keyword>
<dbReference type="PANTHER" id="PTHR43539">
    <property type="entry name" value="FLAVIN-BINDING MONOOXYGENASE-LIKE PROTEIN (AFU_ORTHOLOGUE AFUA_4G09220)"/>
    <property type="match status" value="1"/>
</dbReference>
<accession>Q82TE8</accession>
<dbReference type="OrthoDB" id="9816564at2"/>
<dbReference type="InterPro" id="IPR036188">
    <property type="entry name" value="FAD/NAD-bd_sf"/>
</dbReference>
<dbReference type="Proteomes" id="UP000001416">
    <property type="component" value="Chromosome"/>
</dbReference>
<dbReference type="EMBL" id="AL954747">
    <property type="protein sequence ID" value="CAD85856.1"/>
    <property type="molecule type" value="Genomic_DNA"/>
</dbReference>
<dbReference type="HOGENOM" id="CLU_006909_2_2_4"/>
<sequence>MKTSDIHDVAIVGAGPAGLSAAYELIRTGFTPLVLERTPAVGDVWRNHYDGLRLNSGRFFSALPGSKFPLSAGGWPSRDEVVSLLETFPARGGFTVQTGIEVEKVSHDRERDIWLITSNDNRQFESRAVVIAAGANRIPIIPEWEGKNTFTGTIIHSSQFKSAQDYAGKHVLVVGSGNSAAEIASRLAKYADSVTMSVRTPPQILPKSIYGIPLIGIGVWTRYLPRALVDGLLNFLRRTMIGDLSVYGLPSPTISMSKQYAINNVVPILYGPFIDDVRSGRIKIVGPVQKISGGTVEVLSTVESALNGDQATTTLQPDIIVAGTGFRTGFPELIQVPGITDEKGRSKISGDQEFKGAPRLYFIGQINPLSGQLREIRLEAGRIARKLDKQLRAK</sequence>
<dbReference type="SMR" id="Q82TE8"/>
<reference evidence="2 3" key="1">
    <citation type="journal article" date="2003" name="J. Bacteriol.">
        <title>Complete genome sequence of the ammonia-oxidizing bacterium and obligate chemolithoautotroph Nitrosomonas europaea.</title>
        <authorList>
            <person name="Chain P."/>
            <person name="Lamerdin J."/>
            <person name="Larimer F."/>
            <person name="Regala W."/>
            <person name="Land M."/>
            <person name="Hauser L."/>
            <person name="Hooper A."/>
            <person name="Klotz M."/>
            <person name="Norton J."/>
            <person name="Sayavedra-Soto L."/>
            <person name="Arciero D."/>
            <person name="Hommes N."/>
            <person name="Whittaker M."/>
            <person name="Arp D."/>
        </authorList>
    </citation>
    <scope>NUCLEOTIDE SEQUENCE [LARGE SCALE GENOMIC DNA]</scope>
    <source>
        <strain evidence="3">ATCC 19718 / CIP 103999 / KCTC 2705 / NBRC 14298</strain>
    </source>
</reference>
<dbReference type="PANTHER" id="PTHR43539:SF78">
    <property type="entry name" value="FLAVIN-CONTAINING MONOOXYGENASE"/>
    <property type="match status" value="1"/>
</dbReference>
<gene>
    <name evidence="2" type="ordered locus">NE1945</name>
</gene>
<dbReference type="GO" id="GO:0005829">
    <property type="term" value="C:cytosol"/>
    <property type="evidence" value="ECO:0007669"/>
    <property type="project" value="TreeGrafter"/>
</dbReference>
<dbReference type="InterPro" id="IPR000960">
    <property type="entry name" value="Flavin_mOase"/>
</dbReference>
<dbReference type="PhylomeDB" id="Q82TE8"/>
<dbReference type="PRINTS" id="PR00469">
    <property type="entry name" value="PNDRDTASEII"/>
</dbReference>
<organism evidence="2 3">
    <name type="scientific">Nitrosomonas europaea (strain ATCC 19718 / CIP 103999 / KCTC 2705 / NBRC 14298)</name>
    <dbReference type="NCBI Taxonomy" id="228410"/>
    <lineage>
        <taxon>Bacteria</taxon>
        <taxon>Pseudomonadati</taxon>
        <taxon>Pseudomonadota</taxon>
        <taxon>Betaproteobacteria</taxon>
        <taxon>Nitrosomonadales</taxon>
        <taxon>Nitrosomonadaceae</taxon>
        <taxon>Nitrosomonas</taxon>
    </lineage>
</organism>
<dbReference type="PRINTS" id="PR00368">
    <property type="entry name" value="FADPNR"/>
</dbReference>
<proteinExistence type="predicted"/>
<evidence type="ECO:0000313" key="2">
    <source>
        <dbReference type="EMBL" id="CAD85856.1"/>
    </source>
</evidence>
<dbReference type="eggNOG" id="COG2072">
    <property type="taxonomic scope" value="Bacteria"/>
</dbReference>
<dbReference type="GeneID" id="87105099"/>
<dbReference type="GO" id="GO:0004497">
    <property type="term" value="F:monooxygenase activity"/>
    <property type="evidence" value="ECO:0007669"/>
    <property type="project" value="TreeGrafter"/>
</dbReference>
<protein>
    <submittedName>
        <fullName evidence="2">FAD-dependent pyridine nucleotide-disulphide oxidoreductase</fullName>
    </submittedName>
</protein>
<evidence type="ECO:0000256" key="1">
    <source>
        <dbReference type="ARBA" id="ARBA00023002"/>
    </source>
</evidence>
<keyword evidence="3" id="KW-1185">Reference proteome</keyword>
<dbReference type="GO" id="GO:0050660">
    <property type="term" value="F:flavin adenine dinucleotide binding"/>
    <property type="evidence" value="ECO:0007669"/>
    <property type="project" value="InterPro"/>
</dbReference>
<dbReference type="PIRSF" id="PIRSF000332">
    <property type="entry name" value="FMO"/>
    <property type="match status" value="1"/>
</dbReference>
<dbReference type="Pfam" id="PF13738">
    <property type="entry name" value="Pyr_redox_3"/>
    <property type="match status" value="1"/>
</dbReference>
<dbReference type="RefSeq" id="WP_011112477.1">
    <property type="nucleotide sequence ID" value="NC_004757.1"/>
</dbReference>
<dbReference type="InterPro" id="IPR050982">
    <property type="entry name" value="Auxin_biosynth/cation_transpt"/>
</dbReference>
<dbReference type="Gene3D" id="3.50.50.60">
    <property type="entry name" value="FAD/NAD(P)-binding domain"/>
    <property type="match status" value="1"/>
</dbReference>
<dbReference type="DNASU" id="1082903"/>
<dbReference type="STRING" id="228410.NE1945"/>
<name>Q82TE8_NITEU</name>
<dbReference type="KEGG" id="neu:NE1945"/>
<dbReference type="SUPFAM" id="SSF51905">
    <property type="entry name" value="FAD/NAD(P)-binding domain"/>
    <property type="match status" value="2"/>
</dbReference>
<dbReference type="AlphaFoldDB" id="Q82TE8"/>
<evidence type="ECO:0000313" key="3">
    <source>
        <dbReference type="Proteomes" id="UP000001416"/>
    </source>
</evidence>
<dbReference type="GO" id="GO:0050661">
    <property type="term" value="F:NADP binding"/>
    <property type="evidence" value="ECO:0007669"/>
    <property type="project" value="InterPro"/>
</dbReference>